<reference evidence="2 3" key="1">
    <citation type="journal article" date="2018" name="Front. Microbiol.">
        <title>Genome-Wide Analysis of Corynespora cassiicola Leaf Fall Disease Putative Effectors.</title>
        <authorList>
            <person name="Lopez D."/>
            <person name="Ribeiro S."/>
            <person name="Label P."/>
            <person name="Fumanal B."/>
            <person name="Venisse J.S."/>
            <person name="Kohler A."/>
            <person name="de Oliveira R.R."/>
            <person name="Labutti K."/>
            <person name="Lipzen A."/>
            <person name="Lail K."/>
            <person name="Bauer D."/>
            <person name="Ohm R.A."/>
            <person name="Barry K.W."/>
            <person name="Spatafora J."/>
            <person name="Grigoriev I.V."/>
            <person name="Martin F.M."/>
            <person name="Pujade-Renaud V."/>
        </authorList>
    </citation>
    <scope>NUCLEOTIDE SEQUENCE [LARGE SCALE GENOMIC DNA]</scope>
    <source>
        <strain evidence="2 3">Philippines</strain>
    </source>
</reference>
<sequence>MPKGKPKRKFASLYEEEDPAEVMRRRMAPQAAPHRRGGTHRVKEEHRTGTHWDDKTYVELLHVAKARGVWRKDKPKHWLAQALAKQDRLELYEAKERERVFHEKQDKIRRQKEALEKKREHNRREKSIKTAARDVRRAEEDGFVSDTTSVESELEFEYDEVFIANTLRGLEHDDSRSDCTDTTQSTATTRATPSPIFPKQNLRIFEWQYSTAPSHSIPQPPEPIPRKIPYTVMRLSTTISNEILELPGRNHPECIGPGFVPKLSVNTRNCARNGVLIGTLRNAVVERASDWATRTQVQSWNGRMYLQLPPKTSDLDLAQVYRKWNKRKKATTHSKHVYSGRVTKEHIQTHELRKEKDKRDMQADILRASEYRSPICYIPSYLEYGEQVDSYYEPRSLHNLFFIRFPGADLPHYYFWTFMGDWQDPTQPNPAWQEAKLEDEEVARKETMRSAHTVSTWADHDGVGDIMTATKTYVRVNKATAPRKFGLMHKQPRASKFKAALWNFERELFQDGLAATIFKHRSDWLASGKEDEWRLFIKNLPELYPSGNLPSVPPVQPHNAVRSLAEKLAAIEVPHPNRPVTPLRGNEPWTRDDDAYWDIIEKEPSETDEDDDSIVDTLTTPSALHRRPSDLLPLDFEEFNAWLKDLSPSNAPQTPGDVIDSPVSTALRAYELQKWEEKFEEQIRESITSHRILRSSSRASHTEAVPNLVSQIEQMPVAELKYQLHLLMSDRLRNDSVCKVCTEPLPRGDLDSIRAHYQQHHDEANSYCPFCGFEWTFSDSERKAQHIWDHEVEEYFPRRRSSDKHASFFSIPTRRMSSNIAKDNFEMEPRRASKVHFSPNTVERRVAYNDLDEDSGDNADVSSLNTSRTNSLKTTPVRRLAPRKSSLKIDTSSKVTNGNRKRKHQDGSSNNRTHDFAIVEHSYDEPLAPSDYMSSPELHLVRRLRVGHPRAAWNARRYSSSSARTLSPILPKVQNLPWDHPNAAYDPRRHSQSSFESLEMRTRSRRPRKTKKITKTQGRPNRKNKTVSEDHEDHREEIQTRARVLFLAPGHLPADCPYIPGYQWIEKYNLELGQICYGLANIDYEGVYQDENGFPTFFHKGLLPEIPPAVPGYEWEQLYDHKFDIFLYGLLNSAPFDLVDNGLRLIRSSIEPLQTPAQDNSPWPRNISYEKTKLTSEALDQVPQGPDQLSHAYSTVSNVSTSSNEHRNEAIQNPALDVITTPKKRLATKHSRQDQVVIRRKKGTDDQESDSHDRKMPSQPRRNPTRSARPSTF</sequence>
<feature type="compositionally biased region" description="Basic residues" evidence="1">
    <location>
        <begin position="1"/>
        <end position="10"/>
    </location>
</feature>
<dbReference type="OrthoDB" id="3791520at2759"/>
<feature type="region of interest" description="Disordered" evidence="1">
    <location>
        <begin position="173"/>
        <end position="195"/>
    </location>
</feature>
<feature type="compositionally biased region" description="Basic residues" evidence="1">
    <location>
        <begin position="1003"/>
        <end position="1025"/>
    </location>
</feature>
<feature type="region of interest" description="Disordered" evidence="1">
    <location>
        <begin position="1"/>
        <end position="47"/>
    </location>
</feature>
<proteinExistence type="predicted"/>
<organism evidence="2 3">
    <name type="scientific">Corynespora cassiicola Philippines</name>
    <dbReference type="NCBI Taxonomy" id="1448308"/>
    <lineage>
        <taxon>Eukaryota</taxon>
        <taxon>Fungi</taxon>
        <taxon>Dikarya</taxon>
        <taxon>Ascomycota</taxon>
        <taxon>Pezizomycotina</taxon>
        <taxon>Dothideomycetes</taxon>
        <taxon>Pleosporomycetidae</taxon>
        <taxon>Pleosporales</taxon>
        <taxon>Corynesporascaceae</taxon>
        <taxon>Corynespora</taxon>
    </lineage>
</organism>
<evidence type="ECO:0000313" key="2">
    <source>
        <dbReference type="EMBL" id="PSN63285.1"/>
    </source>
</evidence>
<feature type="compositionally biased region" description="Polar residues" evidence="1">
    <location>
        <begin position="860"/>
        <end position="874"/>
    </location>
</feature>
<feature type="compositionally biased region" description="Low complexity" evidence="1">
    <location>
        <begin position="1194"/>
        <end position="1203"/>
    </location>
</feature>
<evidence type="ECO:0000256" key="1">
    <source>
        <dbReference type="SAM" id="MobiDB-lite"/>
    </source>
</evidence>
<dbReference type="EMBL" id="KZ678140">
    <property type="protein sequence ID" value="PSN63285.1"/>
    <property type="molecule type" value="Genomic_DNA"/>
</dbReference>
<evidence type="ECO:0000313" key="3">
    <source>
        <dbReference type="Proteomes" id="UP000240883"/>
    </source>
</evidence>
<name>A0A2T2NCW2_CORCC</name>
<feature type="region of interest" description="Disordered" evidence="1">
    <location>
        <begin position="976"/>
        <end position="1034"/>
    </location>
</feature>
<feature type="region of interest" description="Disordered" evidence="1">
    <location>
        <begin position="847"/>
        <end position="913"/>
    </location>
</feature>
<feature type="compositionally biased region" description="Polar residues" evidence="1">
    <location>
        <begin position="1260"/>
        <end position="1273"/>
    </location>
</feature>
<accession>A0A2T2NCW2</accession>
<dbReference type="AlphaFoldDB" id="A0A2T2NCW2"/>
<feature type="region of interest" description="Disordered" evidence="1">
    <location>
        <begin position="1182"/>
        <end position="1273"/>
    </location>
</feature>
<dbReference type="Proteomes" id="UP000240883">
    <property type="component" value="Unassembled WGS sequence"/>
</dbReference>
<feature type="compositionally biased region" description="Basic and acidic residues" evidence="1">
    <location>
        <begin position="1243"/>
        <end position="1256"/>
    </location>
</feature>
<protein>
    <submittedName>
        <fullName evidence="2">Uncharacterized protein</fullName>
    </submittedName>
</protein>
<feature type="compositionally biased region" description="Low complexity" evidence="1">
    <location>
        <begin position="180"/>
        <end position="192"/>
    </location>
</feature>
<keyword evidence="3" id="KW-1185">Reference proteome</keyword>
<feature type="compositionally biased region" description="Polar residues" evidence="1">
    <location>
        <begin position="888"/>
        <end position="898"/>
    </location>
</feature>
<gene>
    <name evidence="2" type="ORF">BS50DRAFT_109131</name>
</gene>